<organism evidence="9 10">
    <name type="scientific">Raineyella fluvialis</name>
    <dbReference type="NCBI Taxonomy" id="2662261"/>
    <lineage>
        <taxon>Bacteria</taxon>
        <taxon>Bacillati</taxon>
        <taxon>Actinomycetota</taxon>
        <taxon>Actinomycetes</taxon>
        <taxon>Propionibacteriales</taxon>
        <taxon>Propionibacteriaceae</taxon>
        <taxon>Raineyella</taxon>
    </lineage>
</organism>
<feature type="transmembrane region" description="Helical" evidence="8">
    <location>
        <begin position="66"/>
        <end position="88"/>
    </location>
</feature>
<evidence type="ECO:0000313" key="9">
    <source>
        <dbReference type="EMBL" id="QGF23316.1"/>
    </source>
</evidence>
<gene>
    <name evidence="9" type="ORF">Rai3103_06155</name>
</gene>
<dbReference type="KEGG" id="rain:Rai3103_06155"/>
<keyword evidence="3" id="KW-0808">Transferase</keyword>
<dbReference type="AlphaFoldDB" id="A0A5Q2FG86"/>
<keyword evidence="2" id="KW-1003">Cell membrane</keyword>
<feature type="transmembrane region" description="Helical" evidence="8">
    <location>
        <begin position="328"/>
        <end position="347"/>
    </location>
</feature>
<comment type="subcellular location">
    <subcellularLocation>
        <location evidence="1">Cell membrane</location>
        <topology evidence="1">Multi-pass membrane protein</topology>
    </subcellularLocation>
</comment>
<keyword evidence="4 8" id="KW-0812">Transmembrane</keyword>
<proteinExistence type="inferred from homology"/>
<keyword evidence="10" id="KW-1185">Reference proteome</keyword>
<feature type="transmembrane region" description="Helical" evidence="8">
    <location>
        <begin position="100"/>
        <end position="133"/>
    </location>
</feature>
<dbReference type="GO" id="GO:0005886">
    <property type="term" value="C:plasma membrane"/>
    <property type="evidence" value="ECO:0007669"/>
    <property type="project" value="UniProtKB-SubCell"/>
</dbReference>
<evidence type="ECO:0000256" key="2">
    <source>
        <dbReference type="ARBA" id="ARBA00022475"/>
    </source>
</evidence>
<dbReference type="EMBL" id="CP045725">
    <property type="protein sequence ID" value="QGF23316.1"/>
    <property type="molecule type" value="Genomic_DNA"/>
</dbReference>
<evidence type="ECO:0000256" key="4">
    <source>
        <dbReference type="ARBA" id="ARBA00022692"/>
    </source>
</evidence>
<evidence type="ECO:0000256" key="3">
    <source>
        <dbReference type="ARBA" id="ARBA00022679"/>
    </source>
</evidence>
<evidence type="ECO:0000256" key="1">
    <source>
        <dbReference type="ARBA" id="ARBA00004651"/>
    </source>
</evidence>
<keyword evidence="5 8" id="KW-1133">Transmembrane helix</keyword>
<evidence type="ECO:0000256" key="5">
    <source>
        <dbReference type="ARBA" id="ARBA00022989"/>
    </source>
</evidence>
<reference evidence="9 10" key="1">
    <citation type="submission" date="2019-10" db="EMBL/GenBank/DDBJ databases">
        <title>Genomic analysis of Raineyella sp. CBA3103.</title>
        <authorList>
            <person name="Roh S.W."/>
        </authorList>
    </citation>
    <scope>NUCLEOTIDE SEQUENCE [LARGE SCALE GENOMIC DNA]</scope>
    <source>
        <strain evidence="9 10">CBA3103</strain>
    </source>
</reference>
<dbReference type="Proteomes" id="UP000386847">
    <property type="component" value="Chromosome"/>
</dbReference>
<dbReference type="RefSeq" id="WP_153571847.1">
    <property type="nucleotide sequence ID" value="NZ_CP045725.1"/>
</dbReference>
<feature type="transmembrane region" description="Helical" evidence="8">
    <location>
        <begin position="367"/>
        <end position="388"/>
    </location>
</feature>
<accession>A0A5Q2FG86</accession>
<feature type="transmembrane region" description="Helical" evidence="8">
    <location>
        <begin position="244"/>
        <end position="265"/>
    </location>
</feature>
<dbReference type="Pfam" id="PF09594">
    <property type="entry name" value="GT87"/>
    <property type="match status" value="1"/>
</dbReference>
<evidence type="ECO:0000256" key="8">
    <source>
        <dbReference type="SAM" id="Phobius"/>
    </source>
</evidence>
<name>A0A5Q2FG86_9ACTN</name>
<evidence type="ECO:0000313" key="10">
    <source>
        <dbReference type="Proteomes" id="UP000386847"/>
    </source>
</evidence>
<protein>
    <submittedName>
        <fullName evidence="9">DUF2029 domain-containing protein</fullName>
    </submittedName>
</protein>
<dbReference type="GO" id="GO:0016758">
    <property type="term" value="F:hexosyltransferase activity"/>
    <property type="evidence" value="ECO:0007669"/>
    <property type="project" value="InterPro"/>
</dbReference>
<sequence>MWLATRLVLLFLLAGPESMARGDATYYYLKVADLAKVGLTHTMPEYPTPVVWLLQLPSLLGGFQMVYVRTFVALMVLVDLALAMWLWLRGRRNGTFAAANFWTWFIFLIGPLVFARFDIIPAFLAAAALLLLARFPAVSGGLVALGAAIKLWPAALIAGLLGQRHGRWALWLGFGVTGIVLVAASVMTAGWHRLLSPVVWQKERGLQIESVWATPAMLNALVHPGRYKIHVSSFNAWEILGQGVSLLLLASTVATLIGGLAILALGVRAWRSRGHDLYAGAMVMTTVIAIMITTNKTLSPQYLVWLGGPLAVLLLVRPGRLPVADRLLVALALLMGVLTQLIFPIFYEVLNVLQPSVGHTLMTLDLAIRNLALVVFTVLSFVRAWVLVGASAPASVRVGSGRPPLPAVGSDDVLPDTVR</sequence>
<feature type="transmembrane region" description="Helical" evidence="8">
    <location>
        <begin position="277"/>
        <end position="294"/>
    </location>
</feature>
<dbReference type="InterPro" id="IPR018584">
    <property type="entry name" value="GT87"/>
</dbReference>
<feature type="transmembrane region" description="Helical" evidence="8">
    <location>
        <begin position="139"/>
        <end position="161"/>
    </location>
</feature>
<evidence type="ECO:0000256" key="6">
    <source>
        <dbReference type="ARBA" id="ARBA00023136"/>
    </source>
</evidence>
<feature type="transmembrane region" description="Helical" evidence="8">
    <location>
        <begin position="168"/>
        <end position="191"/>
    </location>
</feature>
<feature type="transmembrane region" description="Helical" evidence="8">
    <location>
        <begin position="300"/>
        <end position="316"/>
    </location>
</feature>
<evidence type="ECO:0000256" key="7">
    <source>
        <dbReference type="ARBA" id="ARBA00024033"/>
    </source>
</evidence>
<keyword evidence="6 8" id="KW-0472">Membrane</keyword>
<comment type="similarity">
    <text evidence="7">Belongs to the glycosyltransferase 87 family.</text>
</comment>